<evidence type="ECO:0000256" key="4">
    <source>
        <dbReference type="ARBA" id="ARBA00022692"/>
    </source>
</evidence>
<reference evidence="16 17" key="1">
    <citation type="submission" date="2013-11" db="EMBL/GenBank/DDBJ databases">
        <title>Genome sequencing of Stegodyphus mimosarum.</title>
        <authorList>
            <person name="Bechsgaard J."/>
        </authorList>
    </citation>
    <scope>NUCLEOTIDE SEQUENCE [LARGE SCALE GENOMIC DNA]</scope>
</reference>
<comment type="subcellular location">
    <subcellularLocation>
        <location evidence="1">Cell membrane</location>
        <topology evidence="1">Single-pass type I membrane protein</topology>
    </subcellularLocation>
</comment>
<keyword evidence="4" id="KW-0812">Transmembrane</keyword>
<dbReference type="GO" id="GO:0005886">
    <property type="term" value="C:plasma membrane"/>
    <property type="evidence" value="ECO:0007669"/>
    <property type="project" value="UniProtKB-SubCell"/>
</dbReference>
<evidence type="ECO:0000256" key="14">
    <source>
        <dbReference type="SAM" id="SignalP"/>
    </source>
</evidence>
<dbReference type="FunFam" id="2.60.40.60:FF:000058">
    <property type="entry name" value="FAT atypical cadherin 3"/>
    <property type="match status" value="1"/>
</dbReference>
<comment type="function">
    <text evidence="12">Cadherins are calcium-dependent cell adhesion proteins. They preferentially interact with themselves in a homophilic manner in connecting cells.</text>
</comment>
<evidence type="ECO:0000256" key="6">
    <source>
        <dbReference type="ARBA" id="ARBA00022737"/>
    </source>
</evidence>
<evidence type="ECO:0000313" key="17">
    <source>
        <dbReference type="Proteomes" id="UP000054359"/>
    </source>
</evidence>
<dbReference type="Proteomes" id="UP000054359">
    <property type="component" value="Unassembled WGS sequence"/>
</dbReference>
<feature type="domain" description="Cadherin" evidence="15">
    <location>
        <begin position="252"/>
        <end position="358"/>
    </location>
</feature>
<dbReference type="InterPro" id="IPR002126">
    <property type="entry name" value="Cadherin-like_dom"/>
</dbReference>
<dbReference type="GO" id="GO:0007156">
    <property type="term" value="P:homophilic cell adhesion via plasma membrane adhesion molecules"/>
    <property type="evidence" value="ECO:0007669"/>
    <property type="project" value="InterPro"/>
</dbReference>
<evidence type="ECO:0000259" key="15">
    <source>
        <dbReference type="PROSITE" id="PS50268"/>
    </source>
</evidence>
<evidence type="ECO:0000256" key="9">
    <source>
        <dbReference type="ARBA" id="ARBA00022989"/>
    </source>
</evidence>
<evidence type="ECO:0000313" key="16">
    <source>
        <dbReference type="EMBL" id="KFM79705.1"/>
    </source>
</evidence>
<evidence type="ECO:0000256" key="2">
    <source>
        <dbReference type="ARBA" id="ARBA00022475"/>
    </source>
</evidence>
<name>A0A087UQR6_STEMI</name>
<dbReference type="EMBL" id="KK121082">
    <property type="protein sequence ID" value="KFM79705.1"/>
    <property type="molecule type" value="Genomic_DNA"/>
</dbReference>
<dbReference type="Pfam" id="PF00028">
    <property type="entry name" value="Cadherin"/>
    <property type="match status" value="6"/>
</dbReference>
<feature type="domain" description="Cadherin" evidence="15">
    <location>
        <begin position="474"/>
        <end position="587"/>
    </location>
</feature>
<keyword evidence="7 13" id="KW-0106">Calcium</keyword>
<keyword evidence="2" id="KW-1003">Cell membrane</keyword>
<dbReference type="OrthoDB" id="6494493at2759"/>
<keyword evidence="17" id="KW-1185">Reference proteome</keyword>
<dbReference type="SUPFAM" id="SSF49313">
    <property type="entry name" value="Cadherin-like"/>
    <property type="match status" value="8"/>
</dbReference>
<organism evidence="16 17">
    <name type="scientific">Stegodyphus mimosarum</name>
    <name type="common">African social velvet spider</name>
    <dbReference type="NCBI Taxonomy" id="407821"/>
    <lineage>
        <taxon>Eukaryota</taxon>
        <taxon>Metazoa</taxon>
        <taxon>Ecdysozoa</taxon>
        <taxon>Arthropoda</taxon>
        <taxon>Chelicerata</taxon>
        <taxon>Arachnida</taxon>
        <taxon>Araneae</taxon>
        <taxon>Araneomorphae</taxon>
        <taxon>Entelegynae</taxon>
        <taxon>Eresoidea</taxon>
        <taxon>Eresidae</taxon>
        <taxon>Stegodyphus</taxon>
    </lineage>
</organism>
<dbReference type="PROSITE" id="PS00232">
    <property type="entry name" value="CADHERIN_1"/>
    <property type="match status" value="3"/>
</dbReference>
<feature type="domain" description="Cadherin" evidence="15">
    <location>
        <begin position="359"/>
        <end position="473"/>
    </location>
</feature>
<dbReference type="AlphaFoldDB" id="A0A087UQR6"/>
<dbReference type="PANTHER" id="PTHR24026">
    <property type="entry name" value="FAT ATYPICAL CADHERIN-RELATED"/>
    <property type="match status" value="1"/>
</dbReference>
<evidence type="ECO:0000256" key="11">
    <source>
        <dbReference type="ARBA" id="ARBA00023157"/>
    </source>
</evidence>
<dbReference type="FunFam" id="2.60.40.60:FF:000098">
    <property type="entry name" value="cadherin-23 isoform X1"/>
    <property type="match status" value="1"/>
</dbReference>
<evidence type="ECO:0000256" key="8">
    <source>
        <dbReference type="ARBA" id="ARBA00022889"/>
    </source>
</evidence>
<evidence type="ECO:0000256" key="13">
    <source>
        <dbReference type="PROSITE-ProRule" id="PRU00043"/>
    </source>
</evidence>
<keyword evidence="5 14" id="KW-0732">Signal</keyword>
<keyword evidence="6" id="KW-0677">Repeat</keyword>
<dbReference type="FunFam" id="2.60.40.60:FF:000124">
    <property type="entry name" value="Cadherin-related family member 1"/>
    <property type="match status" value="1"/>
</dbReference>
<accession>A0A087UQR6</accession>
<dbReference type="CDD" id="cd11304">
    <property type="entry name" value="Cadherin_repeat"/>
    <property type="match status" value="7"/>
</dbReference>
<keyword evidence="10" id="KW-0472">Membrane</keyword>
<dbReference type="InterPro" id="IPR020894">
    <property type="entry name" value="Cadherin_CS"/>
</dbReference>
<feature type="domain" description="Cadherin" evidence="15">
    <location>
        <begin position="693"/>
        <end position="798"/>
    </location>
</feature>
<feature type="non-terminal residue" evidence="16">
    <location>
        <position position="859"/>
    </location>
</feature>
<feature type="domain" description="Cadherin" evidence="15">
    <location>
        <begin position="132"/>
        <end position="244"/>
    </location>
</feature>
<evidence type="ECO:0000256" key="10">
    <source>
        <dbReference type="ARBA" id="ARBA00023136"/>
    </source>
</evidence>
<feature type="domain" description="Cadherin" evidence="15">
    <location>
        <begin position="38"/>
        <end position="131"/>
    </location>
</feature>
<keyword evidence="3" id="KW-0245">EGF-like domain</keyword>
<evidence type="ECO:0000256" key="3">
    <source>
        <dbReference type="ARBA" id="ARBA00022536"/>
    </source>
</evidence>
<dbReference type="FunFam" id="2.60.40.60:FF:000168">
    <property type="entry name" value="Cadherin-related family member 2"/>
    <property type="match status" value="1"/>
</dbReference>
<gene>
    <name evidence="16" type="ORF">X975_07018</name>
</gene>
<keyword evidence="11" id="KW-1015">Disulfide bond</keyword>
<feature type="chain" id="PRO_5001830731" evidence="14">
    <location>
        <begin position="24"/>
        <end position="859"/>
    </location>
</feature>
<dbReference type="PROSITE" id="PS51257">
    <property type="entry name" value="PROKAR_LIPOPROTEIN"/>
    <property type="match status" value="1"/>
</dbReference>
<sequence>MKGIKMWFFAVALFSCNLGLSLSNSPPIFLRNIDLAVIKENTPVGTEFFHLFGTDPENSTVTYGLEGTDRFHVDSKTGIVTVAAPIDREINDSLRFYVTLEDIVGGGQDNNIVRVPVTVIVLDENDNEPLFHNIPYETTVLEDAPVGTTVYENIKVTDADDVGGVLQIRCDFNPMFPTACDKFSVVSQSSSPQASTASIVLRRNLDYAESNRYLVKLVADDGRHNATAVVIVNVGDVQNRPPVFVGSLTGIVDEDAPVGTLVMTLKARDGDEGDPRNVTYDLVTNPEEFFSIHPITGELRTAKLLDKEIFPSSNGVINVGVKATEILPNGALAVGAEAWTVAALTITIRDVNDEPPTFNKISYTVNVNENVANGTPLPNLDMFVQDTDSGSNSVFNIELFDDSGIFSVEPNLATGSTSVSIRVANGPLDYENPNQRKFILLVVAKEAFTNPQLSGTGTVTVNIVDTNDNVPRFEKPVYKATVIENAPAGTVVDTITATDRDTKLFGEAGIVYSIFGNGAEKFQVGETSGVITVAPCQTPGSGNCLDFETRSTYYLSYQAVDEMGKGLATVVPLTISLSDANDNAPIFLHESYSASIDEGALKFDTPLRVQAVDADSTSVVTYSIIAGNSHNIFAIDGRSGEISVTQRNGLDVSALKTDLILLTVQASDGGNGVVTTTVKITVKDANNNEPIFQKSTYTAIVPESSTPGTTVEQVLATDADTGVNAEIAYRIQKGAFNDFDVDPKSGEITVKAGAKLDYDRRKEYNIEIIAVDGGSPTQTGTTTLIVNILNSNDKAPYFTPSTQRTQVTEDQNEGHVFYTLKAADPDISSPESLVYAISEPITATDKDGRQLPSVVTGFK</sequence>
<protein>
    <submittedName>
        <fullName evidence="16">Cadherin-87A</fullName>
    </submittedName>
</protein>
<dbReference type="Gene3D" id="2.60.40.60">
    <property type="entry name" value="Cadherins"/>
    <property type="match status" value="8"/>
</dbReference>
<dbReference type="PRINTS" id="PR00205">
    <property type="entry name" value="CADHERIN"/>
</dbReference>
<dbReference type="STRING" id="407821.A0A087UQR6"/>
<evidence type="ECO:0000256" key="5">
    <source>
        <dbReference type="ARBA" id="ARBA00022729"/>
    </source>
</evidence>
<evidence type="ECO:0000256" key="1">
    <source>
        <dbReference type="ARBA" id="ARBA00004251"/>
    </source>
</evidence>
<dbReference type="OMA" id="NMIDAQD"/>
<keyword evidence="8" id="KW-0130">Cell adhesion</keyword>
<evidence type="ECO:0000256" key="7">
    <source>
        <dbReference type="ARBA" id="ARBA00022837"/>
    </source>
</evidence>
<proteinExistence type="predicted"/>
<dbReference type="GO" id="GO:0005509">
    <property type="term" value="F:calcium ion binding"/>
    <property type="evidence" value="ECO:0007669"/>
    <property type="project" value="UniProtKB-UniRule"/>
</dbReference>
<dbReference type="PROSITE" id="PS50268">
    <property type="entry name" value="CADHERIN_2"/>
    <property type="match status" value="7"/>
</dbReference>
<feature type="domain" description="Cadherin" evidence="15">
    <location>
        <begin position="588"/>
        <end position="692"/>
    </location>
</feature>
<feature type="signal peptide" evidence="14">
    <location>
        <begin position="1"/>
        <end position="23"/>
    </location>
</feature>
<keyword evidence="9" id="KW-1133">Transmembrane helix</keyword>
<dbReference type="SMART" id="SM00112">
    <property type="entry name" value="CA"/>
    <property type="match status" value="7"/>
</dbReference>
<dbReference type="PANTHER" id="PTHR24026:SF96">
    <property type="entry name" value="CADHERIN-86C"/>
    <property type="match status" value="1"/>
</dbReference>
<dbReference type="InterPro" id="IPR015919">
    <property type="entry name" value="Cadherin-like_sf"/>
</dbReference>
<evidence type="ECO:0000256" key="12">
    <source>
        <dbReference type="ARBA" id="ARBA00059331"/>
    </source>
</evidence>